<gene>
    <name evidence="3" type="ORF">MAR_003511</name>
</gene>
<sequence>MAEEIQNKKHRNWYRGAIATLITKKAVAPFTEDVISDFVEQQIAREVGRSIRHSPSLHVCNSELSGYFDALVALLSDATLQQSNQATKQALRKLRKASPYVTCIEGEIAEESLKSSSSDESLPKCLSDRLKQTISKEDIFWDTSDGSSNVDDGIETDRDSEPEVIKRQTSESELEQLRATEADESDLELEYTEEALMKRENKMRGSESGIYTMPSNNTSTLTIRQTPHGRRRPDSILSSLSSVYGYSTHKRGSWVEASIYGFLSVVLAFLFWILMGNVTVLLGLCINAKGVQLGSHDIQPITTVILTSVLLIALCCVYELLRRLLSRIRFQNILKICLTRLHHTPDENTNLRRRSFQLKFWAIVSGMVMGALTLDHVAIYGWCCFNTYSKVKCFTKYILLGSFLICSLLASLCSLLFTNLNMIYICLISAIISIVSFILTIVCMLVNEKESMWIFRPLHSLLHYLIRHLTRNVIYIHIILHCFILPVVLLGMFVVNNIGEQLCLTIVLLSHFISLLSLAALNHCLEKIRCKTFDNETFQLNFM</sequence>
<name>A0ABY7G680_MYAAR</name>
<feature type="region of interest" description="Disordered" evidence="1">
    <location>
        <begin position="142"/>
        <end position="172"/>
    </location>
</feature>
<reference evidence="3" key="1">
    <citation type="submission" date="2022-11" db="EMBL/GenBank/DDBJ databases">
        <title>Centuries of genome instability and evolution in soft-shell clam transmissible cancer (bioRxiv).</title>
        <authorList>
            <person name="Hart S.F.M."/>
            <person name="Yonemitsu M.A."/>
            <person name="Giersch R.M."/>
            <person name="Beal B.F."/>
            <person name="Arriagada G."/>
            <person name="Davis B.W."/>
            <person name="Ostrander E.A."/>
            <person name="Goff S.P."/>
            <person name="Metzger M.J."/>
        </authorList>
    </citation>
    <scope>NUCLEOTIDE SEQUENCE</scope>
    <source>
        <strain evidence="3">MELC-2E11</strain>
        <tissue evidence="3">Siphon/mantle</tissue>
    </source>
</reference>
<keyword evidence="2" id="KW-0472">Membrane</keyword>
<feature type="transmembrane region" description="Helical" evidence="2">
    <location>
        <begin position="301"/>
        <end position="321"/>
    </location>
</feature>
<feature type="region of interest" description="Disordered" evidence="1">
    <location>
        <begin position="204"/>
        <end position="233"/>
    </location>
</feature>
<feature type="compositionally biased region" description="Basic and acidic residues" evidence="1">
    <location>
        <begin position="155"/>
        <end position="172"/>
    </location>
</feature>
<feature type="transmembrane region" description="Helical" evidence="2">
    <location>
        <begin position="424"/>
        <end position="447"/>
    </location>
</feature>
<dbReference type="Proteomes" id="UP001164746">
    <property type="component" value="Chromosome 16"/>
</dbReference>
<feature type="compositionally biased region" description="Polar residues" evidence="1">
    <location>
        <begin position="213"/>
        <end position="225"/>
    </location>
</feature>
<feature type="transmembrane region" description="Helical" evidence="2">
    <location>
        <begin position="502"/>
        <end position="521"/>
    </location>
</feature>
<feature type="transmembrane region" description="Helical" evidence="2">
    <location>
        <begin position="394"/>
        <end position="417"/>
    </location>
</feature>
<dbReference type="EMBL" id="CP111027">
    <property type="protein sequence ID" value="WAR29943.1"/>
    <property type="molecule type" value="Genomic_DNA"/>
</dbReference>
<evidence type="ECO:0000256" key="1">
    <source>
        <dbReference type="SAM" id="MobiDB-lite"/>
    </source>
</evidence>
<keyword evidence="4" id="KW-1185">Reference proteome</keyword>
<feature type="transmembrane region" description="Helical" evidence="2">
    <location>
        <begin position="474"/>
        <end position="495"/>
    </location>
</feature>
<feature type="transmembrane region" description="Helical" evidence="2">
    <location>
        <begin position="360"/>
        <end position="382"/>
    </location>
</feature>
<proteinExistence type="predicted"/>
<evidence type="ECO:0000256" key="2">
    <source>
        <dbReference type="SAM" id="Phobius"/>
    </source>
</evidence>
<keyword evidence="2" id="KW-1133">Transmembrane helix</keyword>
<accession>A0ABY7G680</accession>
<keyword evidence="2" id="KW-0812">Transmembrane</keyword>
<protein>
    <submittedName>
        <fullName evidence="3">Uncharacterized protein</fullName>
    </submittedName>
</protein>
<feature type="transmembrane region" description="Helical" evidence="2">
    <location>
        <begin position="259"/>
        <end position="281"/>
    </location>
</feature>
<organism evidence="3 4">
    <name type="scientific">Mya arenaria</name>
    <name type="common">Soft-shell clam</name>
    <dbReference type="NCBI Taxonomy" id="6604"/>
    <lineage>
        <taxon>Eukaryota</taxon>
        <taxon>Metazoa</taxon>
        <taxon>Spiralia</taxon>
        <taxon>Lophotrochozoa</taxon>
        <taxon>Mollusca</taxon>
        <taxon>Bivalvia</taxon>
        <taxon>Autobranchia</taxon>
        <taxon>Heteroconchia</taxon>
        <taxon>Euheterodonta</taxon>
        <taxon>Imparidentia</taxon>
        <taxon>Neoheterodontei</taxon>
        <taxon>Myida</taxon>
        <taxon>Myoidea</taxon>
        <taxon>Myidae</taxon>
        <taxon>Mya</taxon>
    </lineage>
</organism>
<evidence type="ECO:0000313" key="3">
    <source>
        <dbReference type="EMBL" id="WAR29943.1"/>
    </source>
</evidence>
<evidence type="ECO:0000313" key="4">
    <source>
        <dbReference type="Proteomes" id="UP001164746"/>
    </source>
</evidence>